<evidence type="ECO:0000313" key="3">
    <source>
        <dbReference type="Proteomes" id="UP000217199"/>
    </source>
</evidence>
<dbReference type="EMBL" id="NBII01000013">
    <property type="protein sequence ID" value="TQF64848.1"/>
    <property type="molecule type" value="Genomic_DNA"/>
</dbReference>
<feature type="signal peptide" evidence="1">
    <location>
        <begin position="1"/>
        <end position="17"/>
    </location>
</feature>
<evidence type="ECO:0000256" key="1">
    <source>
        <dbReference type="SAM" id="SignalP"/>
    </source>
</evidence>
<protein>
    <submittedName>
        <fullName evidence="2">Uncharacterized protein</fullName>
    </submittedName>
</protein>
<dbReference type="Proteomes" id="UP000217199">
    <property type="component" value="Unassembled WGS sequence"/>
</dbReference>
<organism evidence="2 3">
    <name type="scientific">Pyrrhoderma noxium</name>
    <dbReference type="NCBI Taxonomy" id="2282107"/>
    <lineage>
        <taxon>Eukaryota</taxon>
        <taxon>Fungi</taxon>
        <taxon>Dikarya</taxon>
        <taxon>Basidiomycota</taxon>
        <taxon>Agaricomycotina</taxon>
        <taxon>Agaricomycetes</taxon>
        <taxon>Hymenochaetales</taxon>
        <taxon>Hymenochaetaceae</taxon>
        <taxon>Pyrrhoderma</taxon>
    </lineage>
</organism>
<comment type="caution">
    <text evidence="2">The sequence shown here is derived from an EMBL/GenBank/DDBJ whole genome shotgun (WGS) entry which is preliminary data.</text>
</comment>
<accession>A0A541AXQ1</accession>
<gene>
    <name evidence="2" type="ORF">PNOK_m000117</name>
</gene>
<keyword evidence="1" id="KW-0732">Signal</keyword>
<keyword evidence="3" id="KW-1185">Reference proteome</keyword>
<dbReference type="InParanoid" id="A0A541AXQ1"/>
<proteinExistence type="predicted"/>
<feature type="chain" id="PRO_5021819431" evidence="1">
    <location>
        <begin position="18"/>
        <end position="133"/>
    </location>
</feature>
<reference evidence="2 3" key="1">
    <citation type="journal article" date="2017" name="Mol. Ecol.">
        <title>Comparative and population genomic landscape of Phellinus noxius: A hypervariable fungus causing root rot in trees.</title>
        <authorList>
            <person name="Chung C.L."/>
            <person name="Lee T.J."/>
            <person name="Akiba M."/>
            <person name="Lee H.H."/>
            <person name="Kuo T.H."/>
            <person name="Liu D."/>
            <person name="Ke H.M."/>
            <person name="Yokoi T."/>
            <person name="Roa M.B."/>
            <person name="Lu M.J."/>
            <person name="Chang Y.Y."/>
            <person name="Ann P.J."/>
            <person name="Tsai J.N."/>
            <person name="Chen C.Y."/>
            <person name="Tzean S.S."/>
            <person name="Ota Y."/>
            <person name="Hattori T."/>
            <person name="Sahashi N."/>
            <person name="Liou R.F."/>
            <person name="Kikuchi T."/>
            <person name="Tsai I.J."/>
        </authorList>
    </citation>
    <scope>NUCLEOTIDE SEQUENCE [LARGE SCALE GENOMIC DNA]</scope>
    <source>
        <strain evidence="2 3">FFPRI411160</strain>
    </source>
</reference>
<sequence length="133" mass="15477">MAFSLNSMYLYLLTCFATFKNNIWDIVGFTYNHLHNKFGYENSWLLDKILKQMGNRDLPLTKTVLKLKAELDKLNEILKNNSITYDSKTGTIDHPWKIEPFKSPIEPASDTRPVYNPEPILILKDPVQGFRLI</sequence>
<geneLocation type="mitochondrion" evidence="2"/>
<keyword evidence="2" id="KW-0496">Mitochondrion</keyword>
<evidence type="ECO:0000313" key="2">
    <source>
        <dbReference type="EMBL" id="TQF64848.1"/>
    </source>
</evidence>
<dbReference type="AlphaFoldDB" id="A0A541AXQ1"/>
<name>A0A541AXQ1_9AGAM</name>